<comment type="caution">
    <text evidence="2">The sequence shown here is derived from an EMBL/GenBank/DDBJ whole genome shotgun (WGS) entry which is preliminary data.</text>
</comment>
<gene>
    <name evidence="2" type="ORF">BaRGS_00000864</name>
</gene>
<organism evidence="2 3">
    <name type="scientific">Batillaria attramentaria</name>
    <dbReference type="NCBI Taxonomy" id="370345"/>
    <lineage>
        <taxon>Eukaryota</taxon>
        <taxon>Metazoa</taxon>
        <taxon>Spiralia</taxon>
        <taxon>Lophotrochozoa</taxon>
        <taxon>Mollusca</taxon>
        <taxon>Gastropoda</taxon>
        <taxon>Caenogastropoda</taxon>
        <taxon>Sorbeoconcha</taxon>
        <taxon>Cerithioidea</taxon>
        <taxon>Batillariidae</taxon>
        <taxon>Batillaria</taxon>
    </lineage>
</organism>
<feature type="compositionally biased region" description="Gly residues" evidence="1">
    <location>
        <begin position="73"/>
        <end position="96"/>
    </location>
</feature>
<evidence type="ECO:0000313" key="2">
    <source>
        <dbReference type="EMBL" id="KAK7507899.1"/>
    </source>
</evidence>
<dbReference type="AlphaFoldDB" id="A0ABD0M7V2"/>
<sequence>MDEGKNADRLSFILHCLTKTMCVTEGPGPRQQWGGPADTKLDSWGRSMDGGDGGANDRWMGSSSMGGPQHQRSGGGTTSYGGHGAGVSSSGVGGGMYVPSGPPQSSNLIMGGSGMSRQQDNRFNIAAITARRF</sequence>
<feature type="compositionally biased region" description="Polar residues" evidence="1">
    <location>
        <begin position="61"/>
        <end position="72"/>
    </location>
</feature>
<evidence type="ECO:0000313" key="3">
    <source>
        <dbReference type="Proteomes" id="UP001519460"/>
    </source>
</evidence>
<reference evidence="2 3" key="1">
    <citation type="journal article" date="2023" name="Sci. Data">
        <title>Genome assembly of the Korean intertidal mud-creeper Batillaria attramentaria.</title>
        <authorList>
            <person name="Patra A.K."/>
            <person name="Ho P.T."/>
            <person name="Jun S."/>
            <person name="Lee S.J."/>
            <person name="Kim Y."/>
            <person name="Won Y.J."/>
        </authorList>
    </citation>
    <scope>NUCLEOTIDE SEQUENCE [LARGE SCALE GENOMIC DNA]</scope>
    <source>
        <strain evidence="2">Wonlab-2016</strain>
    </source>
</reference>
<keyword evidence="3" id="KW-1185">Reference proteome</keyword>
<name>A0ABD0M7V2_9CAEN</name>
<proteinExistence type="predicted"/>
<evidence type="ECO:0000256" key="1">
    <source>
        <dbReference type="SAM" id="MobiDB-lite"/>
    </source>
</evidence>
<dbReference type="Proteomes" id="UP001519460">
    <property type="component" value="Unassembled WGS sequence"/>
</dbReference>
<protein>
    <submittedName>
        <fullName evidence="2">Uncharacterized protein</fullName>
    </submittedName>
</protein>
<dbReference type="EMBL" id="JACVVK020000003">
    <property type="protein sequence ID" value="KAK7507899.1"/>
    <property type="molecule type" value="Genomic_DNA"/>
</dbReference>
<accession>A0ABD0M7V2</accession>
<feature type="region of interest" description="Disordered" evidence="1">
    <location>
        <begin position="27"/>
        <end position="122"/>
    </location>
</feature>